<organism evidence="2 3">
    <name type="scientific">Caerostris darwini</name>
    <dbReference type="NCBI Taxonomy" id="1538125"/>
    <lineage>
        <taxon>Eukaryota</taxon>
        <taxon>Metazoa</taxon>
        <taxon>Ecdysozoa</taxon>
        <taxon>Arthropoda</taxon>
        <taxon>Chelicerata</taxon>
        <taxon>Arachnida</taxon>
        <taxon>Araneae</taxon>
        <taxon>Araneomorphae</taxon>
        <taxon>Entelegynae</taxon>
        <taxon>Araneoidea</taxon>
        <taxon>Araneidae</taxon>
        <taxon>Caerostris</taxon>
    </lineage>
</organism>
<dbReference type="AlphaFoldDB" id="A0AAV4R1H6"/>
<dbReference type="EMBL" id="BPLQ01005519">
    <property type="protein sequence ID" value="GIY15337.1"/>
    <property type="molecule type" value="Genomic_DNA"/>
</dbReference>
<dbReference type="Proteomes" id="UP001054837">
    <property type="component" value="Unassembled WGS sequence"/>
</dbReference>
<evidence type="ECO:0000313" key="2">
    <source>
        <dbReference type="EMBL" id="GIY15337.1"/>
    </source>
</evidence>
<gene>
    <name evidence="2" type="ORF">CDAR_13201</name>
</gene>
<proteinExistence type="predicted"/>
<reference evidence="2 3" key="1">
    <citation type="submission" date="2021-06" db="EMBL/GenBank/DDBJ databases">
        <title>Caerostris darwini draft genome.</title>
        <authorList>
            <person name="Kono N."/>
            <person name="Arakawa K."/>
        </authorList>
    </citation>
    <scope>NUCLEOTIDE SEQUENCE [LARGE SCALE GENOMIC DNA]</scope>
</reference>
<comment type="caution">
    <text evidence="2">The sequence shown here is derived from an EMBL/GenBank/DDBJ whole genome shotgun (WGS) entry which is preliminary data.</text>
</comment>
<evidence type="ECO:0000256" key="1">
    <source>
        <dbReference type="SAM" id="MobiDB-lite"/>
    </source>
</evidence>
<keyword evidence="3" id="KW-1185">Reference proteome</keyword>
<evidence type="ECO:0000313" key="3">
    <source>
        <dbReference type="Proteomes" id="UP001054837"/>
    </source>
</evidence>
<accession>A0AAV4R1H6</accession>
<sequence length="82" mass="9609">MTGEAFRGRFSLPRAPNPNKRRDDRPFQKQFKHPRLTQDAFKDFLCPSLIVFIALTLKKKEDPEAYAKDSISRKGRLKVLFE</sequence>
<protein>
    <submittedName>
        <fullName evidence="2">Uncharacterized protein</fullName>
    </submittedName>
</protein>
<feature type="region of interest" description="Disordered" evidence="1">
    <location>
        <begin position="1"/>
        <end position="32"/>
    </location>
</feature>
<name>A0AAV4R1H6_9ARAC</name>